<dbReference type="Pfam" id="PF01041">
    <property type="entry name" value="DegT_DnrJ_EryC1"/>
    <property type="match status" value="1"/>
</dbReference>
<accession>A0ABS3AVF5</accession>
<dbReference type="InterPro" id="IPR015422">
    <property type="entry name" value="PyrdxlP-dep_Trfase_small"/>
</dbReference>
<name>A0ABS3AVF5_9BACT</name>
<dbReference type="InterPro" id="IPR015421">
    <property type="entry name" value="PyrdxlP-dep_Trfase_major"/>
</dbReference>
<dbReference type="PIRSF" id="PIRSF000390">
    <property type="entry name" value="PLP_StrS"/>
    <property type="match status" value="1"/>
</dbReference>
<dbReference type="PANTHER" id="PTHR30244">
    <property type="entry name" value="TRANSAMINASE"/>
    <property type="match status" value="1"/>
</dbReference>
<dbReference type="PANTHER" id="PTHR30244:SF34">
    <property type="entry name" value="DTDP-4-AMINO-4,6-DIDEOXYGALACTOSE TRANSAMINASE"/>
    <property type="match status" value="1"/>
</dbReference>
<gene>
    <name evidence="3" type="ORF">JYU06_03845</name>
</gene>
<dbReference type="InterPro" id="IPR000653">
    <property type="entry name" value="DegT/StrS_aminotransferase"/>
</dbReference>
<dbReference type="EMBL" id="JAFITO010000032">
    <property type="protein sequence ID" value="MBN4068637.1"/>
    <property type="molecule type" value="Genomic_DNA"/>
</dbReference>
<evidence type="ECO:0000313" key="4">
    <source>
        <dbReference type="Proteomes" id="UP000717534"/>
    </source>
</evidence>
<evidence type="ECO:0000313" key="3">
    <source>
        <dbReference type="EMBL" id="MBN4068637.1"/>
    </source>
</evidence>
<dbReference type="GO" id="GO:0008483">
    <property type="term" value="F:transaminase activity"/>
    <property type="evidence" value="ECO:0007669"/>
    <property type="project" value="UniProtKB-KW"/>
</dbReference>
<sequence length="402" mass="45144">MTIRIGRTLPPAAAPIPLNDILHALPSCLSDDTDGFCFEEEIRKEFKQRYCLLVSSGKAALVLILRALQKLYPGRDEVLIPAFTCYSVPAAIKKAGLKVKLCDTGVRSLDLDKKQLRKIIETNKKENKILCVLVTHLFGCPADFYGIKEIVGDRIPIVEDAAQAMGGEIEKNKMGTLGDIAFFSLGRGKALSTMEGGVIITNRRDLGDILCDLLKELEIYTVFDTVKLVVKTILTTLLQHPLLFWLPKALPFLRLGETLYDCDFPMQKMSSFQKGLAANWQKRLQMHQKVRRANIKFWHGRMPHNLAMVCLRQKEISLIRLPVLTESVEVRNAFCLKSEQAGCGIMPTYPTAINEIPQIAEEFTGQRFPNAKKTAKCLMTLPVHEYVKKGDRSKINNMLLGI</sequence>
<dbReference type="Gene3D" id="3.90.1150.10">
    <property type="entry name" value="Aspartate Aminotransferase, domain 1"/>
    <property type="match status" value="1"/>
</dbReference>
<dbReference type="InterPro" id="IPR015424">
    <property type="entry name" value="PyrdxlP-dep_Trfase"/>
</dbReference>
<keyword evidence="3" id="KW-0032">Aminotransferase</keyword>
<keyword evidence="2" id="KW-0663">Pyridoxal phosphate</keyword>
<evidence type="ECO:0000256" key="2">
    <source>
        <dbReference type="RuleBase" id="RU004508"/>
    </source>
</evidence>
<dbReference type="SUPFAM" id="SSF53383">
    <property type="entry name" value="PLP-dependent transferases"/>
    <property type="match status" value="1"/>
</dbReference>
<comment type="similarity">
    <text evidence="1 2">Belongs to the DegT/DnrJ/EryC1 family.</text>
</comment>
<protein>
    <submittedName>
        <fullName evidence="3">DegT/DnrJ/EryC1/StrS family aminotransferase</fullName>
    </submittedName>
</protein>
<dbReference type="Proteomes" id="UP000717534">
    <property type="component" value="Unassembled WGS sequence"/>
</dbReference>
<keyword evidence="4" id="KW-1185">Reference proteome</keyword>
<organism evidence="3 4">
    <name type="scientific">Desulfotalea psychrophila</name>
    <dbReference type="NCBI Taxonomy" id="84980"/>
    <lineage>
        <taxon>Bacteria</taxon>
        <taxon>Pseudomonadati</taxon>
        <taxon>Thermodesulfobacteriota</taxon>
        <taxon>Desulfobulbia</taxon>
        <taxon>Desulfobulbales</taxon>
        <taxon>Desulfocapsaceae</taxon>
        <taxon>Desulfotalea</taxon>
    </lineage>
</organism>
<keyword evidence="3" id="KW-0808">Transferase</keyword>
<evidence type="ECO:0000256" key="1">
    <source>
        <dbReference type="ARBA" id="ARBA00037999"/>
    </source>
</evidence>
<comment type="caution">
    <text evidence="3">The sequence shown here is derived from an EMBL/GenBank/DDBJ whole genome shotgun (WGS) entry which is preliminary data.</text>
</comment>
<reference evidence="3 4" key="1">
    <citation type="submission" date="2021-02" db="EMBL/GenBank/DDBJ databases">
        <title>Activity-based single-cell genomes from oceanic crustal fluid captures similar information to metagenomic and metatranscriptomic surveys with orders of magnitude less sampling.</title>
        <authorList>
            <person name="D'Angelo T.S."/>
            <person name="Orcutt B.N."/>
        </authorList>
    </citation>
    <scope>NUCLEOTIDE SEQUENCE [LARGE SCALE GENOMIC DNA]</scope>
    <source>
        <strain evidence="3">AH-315-G02</strain>
    </source>
</reference>
<proteinExistence type="inferred from homology"/>
<dbReference type="Gene3D" id="3.40.640.10">
    <property type="entry name" value="Type I PLP-dependent aspartate aminotransferase-like (Major domain)"/>
    <property type="match status" value="1"/>
</dbReference>